<reference evidence="3" key="1">
    <citation type="submission" date="2020-07" db="EMBL/GenBank/DDBJ databases">
        <title>Complete genome sequencing of Coprobacter sp. strain 2CBH44.</title>
        <authorList>
            <person name="Sakamoto M."/>
            <person name="Murakami T."/>
            <person name="Mori H."/>
        </authorList>
    </citation>
    <scope>NUCLEOTIDE SEQUENCE [LARGE SCALE GENOMIC DNA]</scope>
    <source>
        <strain evidence="3">2CBH44</strain>
    </source>
</reference>
<evidence type="ECO:0000313" key="2">
    <source>
        <dbReference type="EMBL" id="BCI62974.1"/>
    </source>
</evidence>
<name>A0A7G1HX36_9BACT</name>
<protein>
    <recommendedName>
        <fullName evidence="1">UPF0246 protein Cop2CBH44_13270</fullName>
    </recommendedName>
</protein>
<dbReference type="KEGG" id="copr:Cop2CBH44_13270"/>
<dbReference type="GO" id="GO:0005829">
    <property type="term" value="C:cytosol"/>
    <property type="evidence" value="ECO:0007669"/>
    <property type="project" value="TreeGrafter"/>
</dbReference>
<proteinExistence type="inferred from homology"/>
<dbReference type="EMBL" id="AP023322">
    <property type="protein sequence ID" value="BCI62974.1"/>
    <property type="molecule type" value="Genomic_DNA"/>
</dbReference>
<dbReference type="RefSeq" id="WP_200755759.1">
    <property type="nucleotide sequence ID" value="NZ_AP023322.1"/>
</dbReference>
<evidence type="ECO:0000313" key="3">
    <source>
        <dbReference type="Proteomes" id="UP000594042"/>
    </source>
</evidence>
<dbReference type="Pfam" id="PF03883">
    <property type="entry name" value="H2O2_YaaD"/>
    <property type="match status" value="1"/>
</dbReference>
<keyword evidence="3" id="KW-1185">Reference proteome</keyword>
<comment type="similarity">
    <text evidence="1">Belongs to the UPF0246 family.</text>
</comment>
<dbReference type="HAMAP" id="MF_00652">
    <property type="entry name" value="UPF0246"/>
    <property type="match status" value="1"/>
</dbReference>
<evidence type="ECO:0000256" key="1">
    <source>
        <dbReference type="HAMAP-Rule" id="MF_00652"/>
    </source>
</evidence>
<dbReference type="PANTHER" id="PTHR30283">
    <property type="entry name" value="PEROXIDE STRESS RESPONSE PROTEIN YAAA"/>
    <property type="match status" value="1"/>
</dbReference>
<dbReference type="AlphaFoldDB" id="A0A7G1HX36"/>
<organism evidence="2 3">
    <name type="scientific">Coprobacter secundus subsp. similis</name>
    <dbReference type="NCBI Taxonomy" id="2751153"/>
    <lineage>
        <taxon>Bacteria</taxon>
        <taxon>Pseudomonadati</taxon>
        <taxon>Bacteroidota</taxon>
        <taxon>Bacteroidia</taxon>
        <taxon>Bacteroidales</taxon>
        <taxon>Barnesiellaceae</taxon>
        <taxon>Coprobacter</taxon>
    </lineage>
</organism>
<gene>
    <name evidence="2" type="ORF">Cop2CBH44_13270</name>
</gene>
<sequence length="255" mass="29502">MLILLSPTRTMDMSTPVPTDCPPATIPHFLNEAKQIAKGMKELSSEKLAKEMKLNPSLAKNSYIAYQHFGTPKNPSKPAILAYAGNVYKELNAYNFDKTDFEYAQKNVRILSTLYGWIKPLDKIEVYRMMLQMHVPGISKGNLYNFWRPKLTPFCIDDTLKHNGILINLASNEILKALDSISLNKNIRVINLIFKDYRNGKLQSFQIYSKQARGKIARYIIKNKLYNPEDLKHFTEDKYHYNGHLSSENQYIFTR</sequence>
<dbReference type="GO" id="GO:0033194">
    <property type="term" value="P:response to hydroperoxide"/>
    <property type="evidence" value="ECO:0007669"/>
    <property type="project" value="TreeGrafter"/>
</dbReference>
<accession>A0A7G1HX36</accession>
<dbReference type="PANTHER" id="PTHR30283:SF4">
    <property type="entry name" value="PEROXIDE STRESS RESISTANCE PROTEIN YAAA"/>
    <property type="match status" value="1"/>
</dbReference>
<dbReference type="Proteomes" id="UP000594042">
    <property type="component" value="Chromosome"/>
</dbReference>
<dbReference type="InterPro" id="IPR005583">
    <property type="entry name" value="YaaA"/>
</dbReference>